<reference evidence="2 3" key="1">
    <citation type="submission" date="2022-05" db="EMBL/GenBank/DDBJ databases">
        <title>A multi-omics perspective on studying reproductive biology in Daphnia sinensis.</title>
        <authorList>
            <person name="Jia J."/>
        </authorList>
    </citation>
    <scope>NUCLEOTIDE SEQUENCE [LARGE SCALE GENOMIC DNA]</scope>
    <source>
        <strain evidence="2 3">WSL</strain>
    </source>
</reference>
<dbReference type="Proteomes" id="UP000820818">
    <property type="component" value="Linkage Group LG2"/>
</dbReference>
<name>A0AAD5L1I3_9CRUS</name>
<sequence>MKPSTFYVVHLFVLAFVLSGISGLPQPLLIDDDAISFGESDSVIERQIIPMLSNMSRGSVSADSNIAEEYWSSGLSATANVKRFKAIRAGLLLNLNESVRDLTNSIKKNDLKETEYYLRKMNDKWNRIENLQKTIIQLIPDDDLEMLVEESKLFEDNRDVVDRQREMATSFLLKTVR</sequence>
<evidence type="ECO:0000313" key="2">
    <source>
        <dbReference type="EMBL" id="KAI9563544.1"/>
    </source>
</evidence>
<gene>
    <name evidence="2" type="ORF">GHT06_011007</name>
</gene>
<comment type="caution">
    <text evidence="2">The sequence shown here is derived from an EMBL/GenBank/DDBJ whole genome shotgun (WGS) entry which is preliminary data.</text>
</comment>
<proteinExistence type="predicted"/>
<dbReference type="EMBL" id="WJBH02000002">
    <property type="protein sequence ID" value="KAI9563544.1"/>
    <property type="molecule type" value="Genomic_DNA"/>
</dbReference>
<protein>
    <submittedName>
        <fullName evidence="2">Uncharacterized protein</fullName>
    </submittedName>
</protein>
<feature type="signal peptide" evidence="1">
    <location>
        <begin position="1"/>
        <end position="23"/>
    </location>
</feature>
<dbReference type="AlphaFoldDB" id="A0AAD5L1I3"/>
<keyword evidence="1" id="KW-0732">Signal</keyword>
<evidence type="ECO:0000256" key="1">
    <source>
        <dbReference type="SAM" id="SignalP"/>
    </source>
</evidence>
<feature type="chain" id="PRO_5042287185" evidence="1">
    <location>
        <begin position="24"/>
        <end position="177"/>
    </location>
</feature>
<organism evidence="2 3">
    <name type="scientific">Daphnia sinensis</name>
    <dbReference type="NCBI Taxonomy" id="1820382"/>
    <lineage>
        <taxon>Eukaryota</taxon>
        <taxon>Metazoa</taxon>
        <taxon>Ecdysozoa</taxon>
        <taxon>Arthropoda</taxon>
        <taxon>Crustacea</taxon>
        <taxon>Branchiopoda</taxon>
        <taxon>Diplostraca</taxon>
        <taxon>Cladocera</taxon>
        <taxon>Anomopoda</taxon>
        <taxon>Daphniidae</taxon>
        <taxon>Daphnia</taxon>
        <taxon>Daphnia similis group</taxon>
    </lineage>
</organism>
<evidence type="ECO:0000313" key="3">
    <source>
        <dbReference type="Proteomes" id="UP000820818"/>
    </source>
</evidence>
<accession>A0AAD5L1I3</accession>
<keyword evidence="3" id="KW-1185">Reference proteome</keyword>